<keyword evidence="3" id="KW-0326">Glycosidase</keyword>
<dbReference type="InterPro" id="IPR018711">
    <property type="entry name" value="NAGPA"/>
</dbReference>
<feature type="signal peptide" evidence="1">
    <location>
        <begin position="1"/>
        <end position="18"/>
    </location>
</feature>
<dbReference type="RefSeq" id="WP_379013640.1">
    <property type="nucleotide sequence ID" value="NZ_JBHSDC010000015.1"/>
</dbReference>
<evidence type="ECO:0000256" key="1">
    <source>
        <dbReference type="SAM" id="SignalP"/>
    </source>
</evidence>
<proteinExistence type="predicted"/>
<organism evidence="3 4">
    <name type="scientific">Parasediminibacterium paludis</name>
    <dbReference type="NCBI Taxonomy" id="908966"/>
    <lineage>
        <taxon>Bacteria</taxon>
        <taxon>Pseudomonadati</taxon>
        <taxon>Bacteroidota</taxon>
        <taxon>Chitinophagia</taxon>
        <taxon>Chitinophagales</taxon>
        <taxon>Chitinophagaceae</taxon>
        <taxon>Parasediminibacterium</taxon>
    </lineage>
</organism>
<evidence type="ECO:0000313" key="4">
    <source>
        <dbReference type="Proteomes" id="UP001595906"/>
    </source>
</evidence>
<accession>A0ABV8PVF8</accession>
<protein>
    <submittedName>
        <fullName evidence="3">Phosphodiester glycosidase family protein</fullName>
    </submittedName>
</protein>
<dbReference type="PANTHER" id="PTHR40446">
    <property type="entry name" value="N-ACETYLGLUCOSAMINE-1-PHOSPHODIESTER ALPHA-N-ACETYLGLUCOSAMINIDASE"/>
    <property type="match status" value="1"/>
</dbReference>
<sequence>MYKFIAFALIIIATTSQAQVHWHNVDSAFAPLPPSVHVYYTNDSIDGKPNIAYYVSAELKDKSLDFAAQIGYGKRFTPSQYYLNEGKPLLVVNCTFFEFVNNSNLNLVMNDGKLLAYNNAAIAGHGKDTFTYRHAFASAIGITKKRKADVAWLYTDSTKPLPYASQIPLNPIKDSSATFVYQTVGLAKWHMQTAVGGGPVLLQRGRIAISNNEELKFAGKAGLTDKHPRTCMGYTKDGELIVMCVQGRFPNIAEGVNLTQEAQLLKDLGCTEALNLDGGGSSCLLVNGKPTIQVSDKEGQRPVPAVFMIKVK</sequence>
<dbReference type="Proteomes" id="UP001595906">
    <property type="component" value="Unassembled WGS sequence"/>
</dbReference>
<comment type="caution">
    <text evidence="3">The sequence shown here is derived from an EMBL/GenBank/DDBJ whole genome shotgun (WGS) entry which is preliminary data.</text>
</comment>
<name>A0ABV8PVF8_9BACT</name>
<reference evidence="4" key="1">
    <citation type="journal article" date="2019" name="Int. J. Syst. Evol. Microbiol.">
        <title>The Global Catalogue of Microorganisms (GCM) 10K type strain sequencing project: providing services to taxonomists for standard genome sequencing and annotation.</title>
        <authorList>
            <consortium name="The Broad Institute Genomics Platform"/>
            <consortium name="The Broad Institute Genome Sequencing Center for Infectious Disease"/>
            <person name="Wu L."/>
            <person name="Ma J."/>
        </authorList>
    </citation>
    <scope>NUCLEOTIDE SEQUENCE [LARGE SCALE GENOMIC DNA]</scope>
    <source>
        <strain evidence="4">CECT 8010</strain>
    </source>
</reference>
<keyword evidence="1" id="KW-0732">Signal</keyword>
<evidence type="ECO:0000259" key="2">
    <source>
        <dbReference type="Pfam" id="PF09992"/>
    </source>
</evidence>
<dbReference type="Pfam" id="PF09992">
    <property type="entry name" value="NAGPA"/>
    <property type="match status" value="1"/>
</dbReference>
<feature type="domain" description="Phosphodiester glycosidase" evidence="2">
    <location>
        <begin position="91"/>
        <end position="309"/>
    </location>
</feature>
<keyword evidence="3" id="KW-0378">Hydrolase</keyword>
<keyword evidence="4" id="KW-1185">Reference proteome</keyword>
<dbReference type="PANTHER" id="PTHR40446:SF2">
    <property type="entry name" value="N-ACETYLGLUCOSAMINE-1-PHOSPHODIESTER ALPHA-N-ACETYLGLUCOSAMINIDASE"/>
    <property type="match status" value="1"/>
</dbReference>
<dbReference type="EMBL" id="JBHSDC010000015">
    <property type="protein sequence ID" value="MFC4231972.1"/>
    <property type="molecule type" value="Genomic_DNA"/>
</dbReference>
<gene>
    <name evidence="3" type="ORF">ACFOW1_08725</name>
</gene>
<feature type="chain" id="PRO_5046398852" evidence="1">
    <location>
        <begin position="19"/>
        <end position="312"/>
    </location>
</feature>
<dbReference type="GO" id="GO:0016798">
    <property type="term" value="F:hydrolase activity, acting on glycosyl bonds"/>
    <property type="evidence" value="ECO:0007669"/>
    <property type="project" value="UniProtKB-KW"/>
</dbReference>
<evidence type="ECO:0000313" key="3">
    <source>
        <dbReference type="EMBL" id="MFC4231972.1"/>
    </source>
</evidence>